<reference evidence="12 13" key="1">
    <citation type="submission" date="2015-10" db="EMBL/GenBank/DDBJ databases">
        <title>Genome analyses suggest a sexual origin of heterokaryosis in a supposedly ancient asexual fungus.</title>
        <authorList>
            <person name="Ropars J."/>
            <person name="Sedzielewska K."/>
            <person name="Noel J."/>
            <person name="Charron P."/>
            <person name="Farinelli L."/>
            <person name="Marton T."/>
            <person name="Kruger M."/>
            <person name="Pelin A."/>
            <person name="Brachmann A."/>
            <person name="Corradi N."/>
        </authorList>
    </citation>
    <scope>NUCLEOTIDE SEQUENCE [LARGE SCALE GENOMIC DNA]</scope>
    <source>
        <strain evidence="12 13">A4</strain>
    </source>
</reference>
<evidence type="ECO:0000256" key="1">
    <source>
        <dbReference type="ARBA" id="ARBA00002978"/>
    </source>
</evidence>
<dbReference type="InterPro" id="IPR051076">
    <property type="entry name" value="Golgi_membrane_TVP38/TMEM64"/>
</dbReference>
<dbReference type="VEuPathDB" id="FungiDB:FUN_007180"/>
<proteinExistence type="inferred from homology"/>
<feature type="transmembrane region" description="Helical" evidence="10">
    <location>
        <begin position="33"/>
        <end position="58"/>
    </location>
</feature>
<evidence type="ECO:0000256" key="6">
    <source>
        <dbReference type="ARBA" id="ARBA00022692"/>
    </source>
</evidence>
<evidence type="ECO:0000256" key="9">
    <source>
        <dbReference type="ARBA" id="ARBA00023136"/>
    </source>
</evidence>
<dbReference type="GO" id="GO:0000022">
    <property type="term" value="P:mitotic spindle elongation"/>
    <property type="evidence" value="ECO:0007669"/>
    <property type="project" value="TreeGrafter"/>
</dbReference>
<keyword evidence="7 10" id="KW-1133">Transmembrane helix</keyword>
<dbReference type="AlphaFoldDB" id="A0A2I1GWW2"/>
<feature type="transmembrane region" description="Helical" evidence="10">
    <location>
        <begin position="158"/>
        <end position="177"/>
    </location>
</feature>
<evidence type="ECO:0000313" key="13">
    <source>
        <dbReference type="Proteomes" id="UP000234323"/>
    </source>
</evidence>
<evidence type="ECO:0000256" key="4">
    <source>
        <dbReference type="ARBA" id="ARBA00013533"/>
    </source>
</evidence>
<comment type="similarity">
    <text evidence="3">Belongs to the TVP38/TMEM64 family.</text>
</comment>
<evidence type="ECO:0000259" key="11">
    <source>
        <dbReference type="Pfam" id="PF09335"/>
    </source>
</evidence>
<name>A0A2I1GWW2_9GLOM</name>
<protein>
    <recommendedName>
        <fullName evidence="4">Golgi apparatus membrane protein TVP38</fullName>
    </recommendedName>
    <alternativeName>
        <fullName evidence="5">Golgi apparatus membrane protein tvp38</fullName>
    </alternativeName>
</protein>
<gene>
    <name evidence="12" type="ORF">RhiirA4_325016</name>
</gene>
<dbReference type="PANTHER" id="PTHR47549:SF3">
    <property type="entry name" value="GOLGI APPARATUS MEMBRANE PROTEIN TVP38"/>
    <property type="match status" value="1"/>
</dbReference>
<evidence type="ECO:0000256" key="3">
    <source>
        <dbReference type="ARBA" id="ARBA00008640"/>
    </source>
</evidence>
<sequence>MGIFGVIIFYLMIFLTTFPLVIGYSTLITLSGFIFGFGIGFLISYIAALTGAITVFYLSRKWFKKYVGKVLRKHKSMNAIIKAVEKKGFKLLFLIRLAPYPYNVLNTLLSATHLSLKTFIGATALSLFKLMIHVWIGSKLSSFSIQYTFKETSGLLKVGLMIVGIGIGIGVIIYVWISATQVIKEVEQDEIINNNKEIYIPINNITTIRHRRGSSIHQEFIIDNFIINNENTIIEENDDNINENSNNEQFKLINNN</sequence>
<feature type="domain" description="VTT" evidence="11">
    <location>
        <begin position="24"/>
        <end position="138"/>
    </location>
</feature>
<dbReference type="VEuPathDB" id="FungiDB:RhiirA1_381902"/>
<dbReference type="InterPro" id="IPR032816">
    <property type="entry name" value="VTT_dom"/>
</dbReference>
<accession>A0A2I1GWW2</accession>
<evidence type="ECO:0000256" key="5">
    <source>
        <dbReference type="ARBA" id="ARBA00020673"/>
    </source>
</evidence>
<dbReference type="Pfam" id="PF09335">
    <property type="entry name" value="VTT_dom"/>
    <property type="match status" value="1"/>
</dbReference>
<evidence type="ECO:0000256" key="8">
    <source>
        <dbReference type="ARBA" id="ARBA00023034"/>
    </source>
</evidence>
<dbReference type="GO" id="GO:0016192">
    <property type="term" value="P:vesicle-mediated transport"/>
    <property type="evidence" value="ECO:0007669"/>
    <property type="project" value="TreeGrafter"/>
</dbReference>
<evidence type="ECO:0000256" key="10">
    <source>
        <dbReference type="SAM" id="Phobius"/>
    </source>
</evidence>
<evidence type="ECO:0000256" key="7">
    <source>
        <dbReference type="ARBA" id="ARBA00022989"/>
    </source>
</evidence>
<feature type="transmembrane region" description="Helical" evidence="10">
    <location>
        <begin position="118"/>
        <end position="137"/>
    </location>
</feature>
<keyword evidence="6 10" id="KW-0812">Transmembrane</keyword>
<feature type="transmembrane region" description="Helical" evidence="10">
    <location>
        <begin position="7"/>
        <end position="27"/>
    </location>
</feature>
<keyword evidence="13" id="KW-1185">Reference proteome</keyword>
<dbReference type="EMBL" id="LLXI01000969">
    <property type="protein sequence ID" value="PKY51128.1"/>
    <property type="molecule type" value="Genomic_DNA"/>
</dbReference>
<comment type="caution">
    <text evidence="12">The sequence shown here is derived from an EMBL/GenBank/DDBJ whole genome shotgun (WGS) entry which is preliminary data.</text>
</comment>
<dbReference type="VEuPathDB" id="FungiDB:RhiirFUN_009559"/>
<evidence type="ECO:0000313" key="12">
    <source>
        <dbReference type="EMBL" id="PKY51128.1"/>
    </source>
</evidence>
<evidence type="ECO:0000256" key="2">
    <source>
        <dbReference type="ARBA" id="ARBA00004653"/>
    </source>
</evidence>
<comment type="function">
    <text evidence="1">Golgi membrane protein involved in vesicular trafficking and spindle migration.</text>
</comment>
<dbReference type="PANTHER" id="PTHR47549">
    <property type="entry name" value="GOLGI APPARATUS MEMBRANE PROTEIN TVP38-RELATED"/>
    <property type="match status" value="1"/>
</dbReference>
<keyword evidence="9 10" id="KW-0472">Membrane</keyword>
<dbReference type="GO" id="GO:0000139">
    <property type="term" value="C:Golgi membrane"/>
    <property type="evidence" value="ECO:0007669"/>
    <property type="project" value="UniProtKB-SubCell"/>
</dbReference>
<organism evidence="12 13">
    <name type="scientific">Rhizophagus irregularis</name>
    <dbReference type="NCBI Taxonomy" id="588596"/>
    <lineage>
        <taxon>Eukaryota</taxon>
        <taxon>Fungi</taxon>
        <taxon>Fungi incertae sedis</taxon>
        <taxon>Mucoromycota</taxon>
        <taxon>Glomeromycotina</taxon>
        <taxon>Glomeromycetes</taxon>
        <taxon>Glomerales</taxon>
        <taxon>Glomeraceae</taxon>
        <taxon>Rhizophagus</taxon>
    </lineage>
</organism>
<comment type="subcellular location">
    <subcellularLocation>
        <location evidence="2">Golgi apparatus membrane</location>
        <topology evidence="2">Multi-pass membrane protein</topology>
    </subcellularLocation>
</comment>
<dbReference type="Proteomes" id="UP000234323">
    <property type="component" value="Unassembled WGS sequence"/>
</dbReference>
<keyword evidence="8" id="KW-0333">Golgi apparatus</keyword>